<keyword evidence="4" id="KW-1133">Transmembrane helix</keyword>
<dbReference type="EMBL" id="LFYR01000265">
    <property type="protein sequence ID" value="KMZ74635.1"/>
    <property type="molecule type" value="Genomic_DNA"/>
</dbReference>
<dbReference type="GO" id="GO:0098542">
    <property type="term" value="P:defense response to other organism"/>
    <property type="evidence" value="ECO:0007669"/>
    <property type="project" value="InterPro"/>
</dbReference>
<sequence length="217" mass="24303">MKSPEPVHTTPPPPYRYKHDQLERPRQRTNPLGWLLAVLCALLWAIIVIGGLILAIAYLVFQPKTPRFGITSATLNAAYLDTGNRINIDMSILTNFTNSNHKVDVFYEDITINLYLNNTIISTQSIKSFNERRRMADIRNVHMIASAVTAPASVGIWLKTGLVNANSVEFYVQGRFLTKARFGNLLTVSYWLHGLCKIVVSAPPSGVLMSSQCRTKK</sequence>
<organism evidence="5 6">
    <name type="scientific">Zostera marina</name>
    <name type="common">Eelgrass</name>
    <dbReference type="NCBI Taxonomy" id="29655"/>
    <lineage>
        <taxon>Eukaryota</taxon>
        <taxon>Viridiplantae</taxon>
        <taxon>Streptophyta</taxon>
        <taxon>Embryophyta</taxon>
        <taxon>Tracheophyta</taxon>
        <taxon>Spermatophyta</taxon>
        <taxon>Magnoliopsida</taxon>
        <taxon>Liliopsida</taxon>
        <taxon>Zosteraceae</taxon>
        <taxon>Zostera</taxon>
    </lineage>
</organism>
<gene>
    <name evidence="5" type="ORF">ZOSMA_124G00260</name>
</gene>
<proteinExistence type="predicted"/>
<name>A0A0K9Q2I1_ZOSMR</name>
<feature type="region of interest" description="Disordered" evidence="3">
    <location>
        <begin position="1"/>
        <end position="22"/>
    </location>
</feature>
<evidence type="ECO:0008006" key="7">
    <source>
        <dbReference type="Google" id="ProtNLM"/>
    </source>
</evidence>
<dbReference type="Proteomes" id="UP000036987">
    <property type="component" value="Unassembled WGS sequence"/>
</dbReference>
<accession>A0A0K9Q2I1</accession>
<dbReference type="GO" id="GO:0016020">
    <property type="term" value="C:membrane"/>
    <property type="evidence" value="ECO:0007669"/>
    <property type="project" value="UniProtKB-SubCell"/>
</dbReference>
<evidence type="ECO:0000313" key="6">
    <source>
        <dbReference type="Proteomes" id="UP000036987"/>
    </source>
</evidence>
<evidence type="ECO:0000256" key="1">
    <source>
        <dbReference type="ARBA" id="ARBA00004370"/>
    </source>
</evidence>
<feature type="transmembrane region" description="Helical" evidence="4">
    <location>
        <begin position="32"/>
        <end position="61"/>
    </location>
</feature>
<protein>
    <recommendedName>
        <fullName evidence="7">Late embryogenesis abundant protein LEA-2 subgroup domain-containing protein</fullName>
    </recommendedName>
</protein>
<keyword evidence="4" id="KW-0812">Transmembrane</keyword>
<evidence type="ECO:0000256" key="4">
    <source>
        <dbReference type="SAM" id="Phobius"/>
    </source>
</evidence>
<keyword evidence="6" id="KW-1185">Reference proteome</keyword>
<evidence type="ECO:0000256" key="3">
    <source>
        <dbReference type="SAM" id="MobiDB-lite"/>
    </source>
</evidence>
<dbReference type="OrthoDB" id="1924574at2759"/>
<evidence type="ECO:0000256" key="2">
    <source>
        <dbReference type="ARBA" id="ARBA00023136"/>
    </source>
</evidence>
<dbReference type="InterPro" id="IPR044839">
    <property type="entry name" value="NDR1-like"/>
</dbReference>
<dbReference type="OMA" id="HGRCSIV"/>
<dbReference type="PANTHER" id="PTHR31234">
    <property type="entry name" value="LATE EMBRYOGENESIS ABUNDANT (LEA) HYDROXYPROLINE-RICH GLYCOPROTEIN FAMILY"/>
    <property type="match status" value="1"/>
</dbReference>
<comment type="subcellular location">
    <subcellularLocation>
        <location evidence="1">Membrane</location>
    </subcellularLocation>
</comment>
<reference evidence="6" key="1">
    <citation type="journal article" date="2016" name="Nature">
        <title>The genome of the seagrass Zostera marina reveals angiosperm adaptation to the sea.</title>
        <authorList>
            <person name="Olsen J.L."/>
            <person name="Rouze P."/>
            <person name="Verhelst B."/>
            <person name="Lin Y.-C."/>
            <person name="Bayer T."/>
            <person name="Collen J."/>
            <person name="Dattolo E."/>
            <person name="De Paoli E."/>
            <person name="Dittami S."/>
            <person name="Maumus F."/>
            <person name="Michel G."/>
            <person name="Kersting A."/>
            <person name="Lauritano C."/>
            <person name="Lohaus R."/>
            <person name="Toepel M."/>
            <person name="Tonon T."/>
            <person name="Vanneste K."/>
            <person name="Amirebrahimi M."/>
            <person name="Brakel J."/>
            <person name="Bostroem C."/>
            <person name="Chovatia M."/>
            <person name="Grimwood J."/>
            <person name="Jenkins J.W."/>
            <person name="Jueterbock A."/>
            <person name="Mraz A."/>
            <person name="Stam W.T."/>
            <person name="Tice H."/>
            <person name="Bornberg-Bauer E."/>
            <person name="Green P.J."/>
            <person name="Pearson G.A."/>
            <person name="Procaccini G."/>
            <person name="Duarte C.M."/>
            <person name="Schmutz J."/>
            <person name="Reusch T.B.H."/>
            <person name="Van de Peer Y."/>
        </authorList>
    </citation>
    <scope>NUCLEOTIDE SEQUENCE [LARGE SCALE GENOMIC DNA]</scope>
    <source>
        <strain evidence="6">cv. Finnish</strain>
    </source>
</reference>
<comment type="caution">
    <text evidence="5">The sequence shown here is derived from an EMBL/GenBank/DDBJ whole genome shotgun (WGS) entry which is preliminary data.</text>
</comment>
<evidence type="ECO:0000313" key="5">
    <source>
        <dbReference type="EMBL" id="KMZ74635.1"/>
    </source>
</evidence>
<dbReference type="AlphaFoldDB" id="A0A0K9Q2I1"/>
<keyword evidence="2 4" id="KW-0472">Membrane</keyword>
<dbReference type="PANTHER" id="PTHR31234:SF42">
    <property type="entry name" value="LATE EMBRYOGENESIS ABUNDANT (LEA) HYDROXYPROLINE-RICH GLYCOPROTEIN FAMILY"/>
    <property type="match status" value="1"/>
</dbReference>